<dbReference type="AlphaFoldDB" id="A0A382DSB3"/>
<dbReference type="PANTHER" id="PTHR33608">
    <property type="entry name" value="BLL2464 PROTEIN"/>
    <property type="match status" value="1"/>
</dbReference>
<dbReference type="EMBL" id="UINC01040713">
    <property type="protein sequence ID" value="SVB40972.1"/>
    <property type="molecule type" value="Genomic_DNA"/>
</dbReference>
<gene>
    <name evidence="2" type="ORF">METZ01_LOCUS193826</name>
</gene>
<accession>A0A382DSB3</accession>
<dbReference type="SUPFAM" id="SSF53300">
    <property type="entry name" value="vWA-like"/>
    <property type="match status" value="1"/>
</dbReference>
<evidence type="ECO:0000259" key="1">
    <source>
        <dbReference type="Pfam" id="PF01882"/>
    </source>
</evidence>
<protein>
    <recommendedName>
        <fullName evidence="1">DUF58 domain-containing protein</fullName>
    </recommendedName>
</protein>
<dbReference type="InterPro" id="IPR036465">
    <property type="entry name" value="vWFA_dom_sf"/>
</dbReference>
<dbReference type="Gene3D" id="3.40.50.410">
    <property type="entry name" value="von Willebrand factor, type A domain"/>
    <property type="match status" value="1"/>
</dbReference>
<sequence length="183" mass="20692">MNPADLQAKVRQIEIRTRRLVSDAMVGQYQSVFKGQGMDFDEVREYQPGDEVRNIDWNVTARLNTPFVKQFVEERELTVMLLVDLSASGLFGSGTQTKQELAAEVTAVLAFAAQRNNDKVGLTLFTERVEKYVPPAKGLRHALRVVRDILHHEPAARGGDLRHALQHLQKTFRRRAVLAIISD</sequence>
<dbReference type="InterPro" id="IPR002881">
    <property type="entry name" value="DUF58"/>
</dbReference>
<evidence type="ECO:0000313" key="2">
    <source>
        <dbReference type="EMBL" id="SVB40972.1"/>
    </source>
</evidence>
<organism evidence="2">
    <name type="scientific">marine metagenome</name>
    <dbReference type="NCBI Taxonomy" id="408172"/>
    <lineage>
        <taxon>unclassified sequences</taxon>
        <taxon>metagenomes</taxon>
        <taxon>ecological metagenomes</taxon>
    </lineage>
</organism>
<reference evidence="2" key="1">
    <citation type="submission" date="2018-05" db="EMBL/GenBank/DDBJ databases">
        <authorList>
            <person name="Lanie J.A."/>
            <person name="Ng W.-L."/>
            <person name="Kazmierczak K.M."/>
            <person name="Andrzejewski T.M."/>
            <person name="Davidsen T.M."/>
            <person name="Wayne K.J."/>
            <person name="Tettelin H."/>
            <person name="Glass J.I."/>
            <person name="Rusch D."/>
            <person name="Podicherti R."/>
            <person name="Tsui H.-C.T."/>
            <person name="Winkler M.E."/>
        </authorList>
    </citation>
    <scope>NUCLEOTIDE SEQUENCE</scope>
</reference>
<proteinExistence type="predicted"/>
<name>A0A382DSB3_9ZZZZ</name>
<feature type="domain" description="DUF58" evidence="1">
    <location>
        <begin position="42"/>
        <end position="183"/>
    </location>
</feature>
<feature type="non-terminal residue" evidence="2">
    <location>
        <position position="183"/>
    </location>
</feature>
<dbReference type="Pfam" id="PF01882">
    <property type="entry name" value="DUF58"/>
    <property type="match status" value="1"/>
</dbReference>
<dbReference type="PANTHER" id="PTHR33608:SF6">
    <property type="entry name" value="BLL2464 PROTEIN"/>
    <property type="match status" value="1"/>
</dbReference>